<feature type="domain" description="Large ribosomal subunit protein bL25 beta" evidence="7">
    <location>
        <begin position="101"/>
        <end position="190"/>
    </location>
</feature>
<evidence type="ECO:0000313" key="9">
    <source>
        <dbReference type="Proteomes" id="UP000286482"/>
    </source>
</evidence>
<dbReference type="GO" id="GO:0003735">
    <property type="term" value="F:structural constituent of ribosome"/>
    <property type="evidence" value="ECO:0007669"/>
    <property type="project" value="InterPro"/>
</dbReference>
<evidence type="ECO:0000256" key="4">
    <source>
        <dbReference type="ARBA" id="ARBA00023274"/>
    </source>
</evidence>
<dbReference type="InterPro" id="IPR037121">
    <property type="entry name" value="Ribosomal_bL25_C"/>
</dbReference>
<dbReference type="InterPro" id="IPR020057">
    <property type="entry name" value="Ribosomal_bL25_b-dom"/>
</dbReference>
<keyword evidence="9" id="KW-1185">Reference proteome</keyword>
<dbReference type="Pfam" id="PF14693">
    <property type="entry name" value="Ribosomal_TL5_C"/>
    <property type="match status" value="1"/>
</dbReference>
<dbReference type="HAMAP" id="MF_01336">
    <property type="entry name" value="Ribosomal_bL25"/>
    <property type="match status" value="1"/>
</dbReference>
<keyword evidence="2 5" id="KW-0694">RNA-binding</keyword>
<evidence type="ECO:0000256" key="2">
    <source>
        <dbReference type="ARBA" id="ARBA00022884"/>
    </source>
</evidence>
<feature type="domain" description="Large ribosomal subunit protein bL25 L25" evidence="6">
    <location>
        <begin position="6"/>
        <end position="93"/>
    </location>
</feature>
<dbReference type="Gene3D" id="2.170.120.20">
    <property type="entry name" value="Ribosomal protein L25, beta domain"/>
    <property type="match status" value="1"/>
</dbReference>
<dbReference type="NCBIfam" id="NF004130">
    <property type="entry name" value="PRK05618.1-5"/>
    <property type="match status" value="1"/>
</dbReference>
<keyword evidence="1 5" id="KW-0699">rRNA-binding</keyword>
<protein>
    <recommendedName>
        <fullName evidence="5">Large ribosomal subunit protein bL25</fullName>
    </recommendedName>
    <alternativeName>
        <fullName evidence="5">General stress protein CTC</fullName>
    </alternativeName>
</protein>
<dbReference type="PANTHER" id="PTHR33284:SF1">
    <property type="entry name" value="RIBOSOMAL PROTEIN L25_GLN-TRNA SYNTHETASE, ANTI-CODON-BINDING DOMAIN-CONTAINING PROTEIN"/>
    <property type="match status" value="1"/>
</dbReference>
<dbReference type="SUPFAM" id="SSF50715">
    <property type="entry name" value="Ribosomal protein L25-like"/>
    <property type="match status" value="1"/>
</dbReference>
<evidence type="ECO:0000256" key="1">
    <source>
        <dbReference type="ARBA" id="ARBA00022730"/>
    </source>
</evidence>
<dbReference type="RefSeq" id="WP_120356492.1">
    <property type="nucleotide sequence ID" value="NZ_RAQO01000011.1"/>
</dbReference>
<dbReference type="NCBIfam" id="TIGR00731">
    <property type="entry name" value="bL25_bact_ctc"/>
    <property type="match status" value="1"/>
</dbReference>
<dbReference type="InterPro" id="IPR029751">
    <property type="entry name" value="Ribosomal_L25_dom"/>
</dbReference>
<evidence type="ECO:0000259" key="6">
    <source>
        <dbReference type="Pfam" id="PF01386"/>
    </source>
</evidence>
<evidence type="ECO:0000256" key="5">
    <source>
        <dbReference type="HAMAP-Rule" id="MF_01334"/>
    </source>
</evidence>
<dbReference type="Gene3D" id="2.40.240.10">
    <property type="entry name" value="Ribosomal Protein L25, Chain P"/>
    <property type="match status" value="1"/>
</dbReference>
<dbReference type="GO" id="GO:0022625">
    <property type="term" value="C:cytosolic large ribosomal subunit"/>
    <property type="evidence" value="ECO:0007669"/>
    <property type="project" value="TreeGrafter"/>
</dbReference>
<proteinExistence type="inferred from homology"/>
<dbReference type="InterPro" id="IPR011035">
    <property type="entry name" value="Ribosomal_bL25/Gln-tRNA_synth"/>
</dbReference>
<dbReference type="NCBIfam" id="NF004612">
    <property type="entry name" value="PRK05943.1"/>
    <property type="match status" value="1"/>
</dbReference>
<comment type="function">
    <text evidence="5">This is one of the proteins that binds to the 5S RNA in the ribosome where it forms part of the central protuberance.</text>
</comment>
<comment type="subunit">
    <text evidence="5">Part of the 50S ribosomal subunit; part of the 5S rRNA/L5/L18/L25 subcomplex. Contacts the 5S rRNA. Binds to the 5S rRNA independently of L5 and L18.</text>
</comment>
<dbReference type="Proteomes" id="UP000286482">
    <property type="component" value="Unassembled WGS sequence"/>
</dbReference>
<dbReference type="InterPro" id="IPR020055">
    <property type="entry name" value="Ribosomal_bL25_short"/>
</dbReference>
<dbReference type="InterPro" id="IPR020930">
    <property type="entry name" value="Ribosomal_uL5_bac-type"/>
</dbReference>
<evidence type="ECO:0000259" key="7">
    <source>
        <dbReference type="Pfam" id="PF14693"/>
    </source>
</evidence>
<accession>A0A420E666</accession>
<sequence>MSDFTLNAEVRTDLGKGASRRLRHTDKVPAIVYGAGKEPVSITLEHKSVIKATEAEAFYSSIITLNIAGEDTQVLLKDMQRHAFKPKVNHLDFLRVDASVEIQTNVPLHFINEDSAEAVKNGGKPHHLATDIVISCLPKDLPEFIEVDVSAALLDSALHLSDVKLPAGVVSLELSKGDDHDQAIFVINTPKGVDDSEADASAPEADAE</sequence>
<dbReference type="FunFam" id="2.40.240.10:FF:000002">
    <property type="entry name" value="50S ribosomal protein L25"/>
    <property type="match status" value="1"/>
</dbReference>
<name>A0A420E666_9ALTE</name>
<reference evidence="8 9" key="1">
    <citation type="submission" date="2018-09" db="EMBL/GenBank/DDBJ databases">
        <authorList>
            <person name="Wang Z."/>
        </authorList>
    </citation>
    <scope>NUCLEOTIDE SEQUENCE [LARGE SCALE GENOMIC DNA]</scope>
    <source>
        <strain evidence="8 9">ALS 81</strain>
    </source>
</reference>
<comment type="caution">
    <text evidence="8">The sequence shown here is derived from an EMBL/GenBank/DDBJ whole genome shotgun (WGS) entry which is preliminary data.</text>
</comment>
<dbReference type="AlphaFoldDB" id="A0A420E666"/>
<dbReference type="CDD" id="cd00495">
    <property type="entry name" value="Ribosomal_L25_TL5_CTC"/>
    <property type="match status" value="1"/>
</dbReference>
<dbReference type="EMBL" id="RAQO01000011">
    <property type="protein sequence ID" value="RKF13636.1"/>
    <property type="molecule type" value="Genomic_DNA"/>
</dbReference>
<dbReference type="InterPro" id="IPR020056">
    <property type="entry name" value="Rbsml_bL25/Gln-tRNA_synth_N"/>
</dbReference>
<dbReference type="HAMAP" id="MF_01334">
    <property type="entry name" value="Ribosomal_bL25_CTC"/>
    <property type="match status" value="1"/>
</dbReference>
<dbReference type="OrthoDB" id="9806411at2"/>
<keyword evidence="3 5" id="KW-0689">Ribosomal protein</keyword>
<comment type="similarity">
    <text evidence="5">Belongs to the bacterial ribosomal protein bL25 family. CTC subfamily.</text>
</comment>
<evidence type="ECO:0000256" key="3">
    <source>
        <dbReference type="ARBA" id="ARBA00022980"/>
    </source>
</evidence>
<dbReference type="InterPro" id="IPR001021">
    <property type="entry name" value="Ribosomal_bL25_long"/>
</dbReference>
<keyword evidence="4 5" id="KW-0687">Ribonucleoprotein</keyword>
<organism evidence="8 9">
    <name type="scientific">Alginatibacterium sediminis</name>
    <dbReference type="NCBI Taxonomy" id="2164068"/>
    <lineage>
        <taxon>Bacteria</taxon>
        <taxon>Pseudomonadati</taxon>
        <taxon>Pseudomonadota</taxon>
        <taxon>Gammaproteobacteria</taxon>
        <taxon>Alteromonadales</taxon>
        <taxon>Alteromonadaceae</taxon>
        <taxon>Alginatibacterium</taxon>
    </lineage>
</organism>
<dbReference type="PANTHER" id="PTHR33284">
    <property type="entry name" value="RIBOSOMAL PROTEIN L25/GLN-TRNA SYNTHETASE, ANTI-CODON-BINDING DOMAIN-CONTAINING PROTEIN"/>
    <property type="match status" value="1"/>
</dbReference>
<gene>
    <name evidence="5" type="primary">rplY</name>
    <name evidence="5" type="synonym">ctc</name>
    <name evidence="8" type="ORF">DBZ36_18605</name>
</gene>
<dbReference type="Pfam" id="PF01386">
    <property type="entry name" value="Ribosomal_L25p"/>
    <property type="match status" value="1"/>
</dbReference>
<dbReference type="NCBIfam" id="NF004128">
    <property type="entry name" value="PRK05618.1-2"/>
    <property type="match status" value="1"/>
</dbReference>
<dbReference type="GO" id="GO:0008097">
    <property type="term" value="F:5S rRNA binding"/>
    <property type="evidence" value="ECO:0007669"/>
    <property type="project" value="InterPro"/>
</dbReference>
<dbReference type="GO" id="GO:0006412">
    <property type="term" value="P:translation"/>
    <property type="evidence" value="ECO:0007669"/>
    <property type="project" value="UniProtKB-UniRule"/>
</dbReference>
<evidence type="ECO:0000313" key="8">
    <source>
        <dbReference type="EMBL" id="RKF13636.1"/>
    </source>
</evidence>